<feature type="compositionally biased region" description="Polar residues" evidence="1">
    <location>
        <begin position="74"/>
        <end position="84"/>
    </location>
</feature>
<dbReference type="EMBL" id="JADGII010000004">
    <property type="protein sequence ID" value="MBF0636217.1"/>
    <property type="molecule type" value="Genomic_DNA"/>
</dbReference>
<feature type="compositionally biased region" description="Low complexity" evidence="1">
    <location>
        <begin position="54"/>
        <end position="64"/>
    </location>
</feature>
<keyword evidence="4" id="KW-1185">Reference proteome</keyword>
<keyword evidence="2" id="KW-1133">Transmembrane helix</keyword>
<evidence type="ECO:0000313" key="3">
    <source>
        <dbReference type="EMBL" id="MBF0636217.1"/>
    </source>
</evidence>
<proteinExistence type="predicted"/>
<comment type="caution">
    <text evidence="3">The sequence shown here is derived from an EMBL/GenBank/DDBJ whole genome shotgun (WGS) entry which is preliminary data.</text>
</comment>
<name>A0ABR9XQP6_9CHLB</name>
<protein>
    <submittedName>
        <fullName evidence="3">Uncharacterized protein</fullName>
    </submittedName>
</protein>
<dbReference type="Proteomes" id="UP000619838">
    <property type="component" value="Unassembled WGS sequence"/>
</dbReference>
<organism evidence="3 4">
    <name type="scientific">Prosthecochloris ethylica</name>
    <dbReference type="NCBI Taxonomy" id="2743976"/>
    <lineage>
        <taxon>Bacteria</taxon>
        <taxon>Pseudomonadati</taxon>
        <taxon>Chlorobiota</taxon>
        <taxon>Chlorobiia</taxon>
        <taxon>Chlorobiales</taxon>
        <taxon>Chlorobiaceae</taxon>
        <taxon>Prosthecochloris</taxon>
    </lineage>
</organism>
<dbReference type="RefSeq" id="WP_175186709.1">
    <property type="nucleotide sequence ID" value="NZ_JABVZQ010000001.1"/>
</dbReference>
<feature type="transmembrane region" description="Helical" evidence="2">
    <location>
        <begin position="28"/>
        <end position="46"/>
    </location>
</feature>
<evidence type="ECO:0000256" key="2">
    <source>
        <dbReference type="SAM" id="Phobius"/>
    </source>
</evidence>
<reference evidence="3 4" key="1">
    <citation type="journal article" date="2020" name="Microorganisms">
        <title>Simultaneous Genome Sequencing of Prosthecochloris ethylica and Desulfuromonas acetoxidans within a Syntrophic Mixture Reveals Unique Pili and Protein Interactions.</title>
        <authorList>
            <person name="Kyndt J.A."/>
            <person name="Van Beeumen J.J."/>
            <person name="Meyer T.E."/>
        </authorList>
    </citation>
    <scope>NUCLEOTIDE SEQUENCE [LARGE SCALE GENOMIC DNA]</scope>
    <source>
        <strain evidence="3 4">N3</strain>
    </source>
</reference>
<feature type="region of interest" description="Disordered" evidence="1">
    <location>
        <begin position="54"/>
        <end position="84"/>
    </location>
</feature>
<evidence type="ECO:0000313" key="4">
    <source>
        <dbReference type="Proteomes" id="UP000619838"/>
    </source>
</evidence>
<keyword evidence="2" id="KW-0812">Transmembrane</keyword>
<keyword evidence="2" id="KW-0472">Membrane</keyword>
<evidence type="ECO:0000256" key="1">
    <source>
        <dbReference type="SAM" id="MobiDB-lite"/>
    </source>
</evidence>
<accession>A0ABR9XQP6</accession>
<gene>
    <name evidence="3" type="ORF">INT08_03330</name>
</gene>
<sequence>MDDLVNKAAGVAGLAGSAVMFSPLGMPFVFHGVSGMVVGGLGLYAAGKVAGAFAEQAGQQQPEPSSDTAHESPQPESDTDASSA</sequence>